<dbReference type="EMBL" id="CACVKT020000900">
    <property type="protein sequence ID" value="CAC5363571.1"/>
    <property type="molecule type" value="Genomic_DNA"/>
</dbReference>
<dbReference type="Pfam" id="PF00386">
    <property type="entry name" value="C1q"/>
    <property type="match status" value="2"/>
</dbReference>
<evidence type="ECO:0000259" key="5">
    <source>
        <dbReference type="PROSITE" id="PS50871"/>
    </source>
</evidence>
<dbReference type="Gene3D" id="2.60.120.40">
    <property type="match status" value="2"/>
</dbReference>
<dbReference type="AlphaFoldDB" id="A0A6J8A9X7"/>
<organism evidence="6 7">
    <name type="scientific">Mytilus coruscus</name>
    <name type="common">Sea mussel</name>
    <dbReference type="NCBI Taxonomy" id="42192"/>
    <lineage>
        <taxon>Eukaryota</taxon>
        <taxon>Metazoa</taxon>
        <taxon>Spiralia</taxon>
        <taxon>Lophotrochozoa</taxon>
        <taxon>Mollusca</taxon>
        <taxon>Bivalvia</taxon>
        <taxon>Autobranchia</taxon>
        <taxon>Pteriomorphia</taxon>
        <taxon>Mytilida</taxon>
        <taxon>Mytiloidea</taxon>
        <taxon>Mytilidae</taxon>
        <taxon>Mytilinae</taxon>
        <taxon>Mytilus</taxon>
    </lineage>
</organism>
<comment type="subcellular location">
    <subcellularLocation>
        <location evidence="1">Secreted</location>
    </subcellularLocation>
</comment>
<evidence type="ECO:0000313" key="6">
    <source>
        <dbReference type="EMBL" id="CAC5363571.1"/>
    </source>
</evidence>
<gene>
    <name evidence="6" type="ORF">MCOR_4942</name>
</gene>
<evidence type="ECO:0000313" key="7">
    <source>
        <dbReference type="Proteomes" id="UP000507470"/>
    </source>
</evidence>
<dbReference type="PANTHER" id="PTHR22923">
    <property type="entry name" value="CEREBELLIN-RELATED"/>
    <property type="match status" value="1"/>
</dbReference>
<dbReference type="InterPro" id="IPR050822">
    <property type="entry name" value="Cerebellin_Synaptic_Org"/>
</dbReference>
<accession>A0A6J8A9X7</accession>
<dbReference type="Proteomes" id="UP000507470">
    <property type="component" value="Unassembled WGS sequence"/>
</dbReference>
<sequence length="307" mass="34385">MVFIYFLLLIAISGQFGKATSNDNAAHNERPVFFVTLKTHPFTLNGVNDVVKFEDVRIKRGGGYNPYNGVFTAPTSGLYQISCMLLGEKSNLVQFNLMKNDSVDTYGHVGSHDSQTLSSVLDLKKGDRVYIKHRVNGVQKIVGASFSTFSGKKICVSEDFMRSMMRGNCKNYEHAHKDKPVFFASLKTHPFTLNGINDVVKFDDVRINRGNGYNPSTGVFTAPSSGIYQISCMLLGEQSNRVQYELMKNNSVYTNGYVGNKDHDSQSVSSILDLKKGDRVFIKHRVNGVQKIYGQHYSTFSGYFLQE</sequence>
<name>A0A6J8A9X7_MYTCO</name>
<dbReference type="GO" id="GO:0005576">
    <property type="term" value="C:extracellular region"/>
    <property type="evidence" value="ECO:0007669"/>
    <property type="project" value="UniProtKB-SubCell"/>
</dbReference>
<evidence type="ECO:0000256" key="3">
    <source>
        <dbReference type="ARBA" id="ARBA00022729"/>
    </source>
</evidence>
<feature type="domain" description="C1q" evidence="5">
    <location>
        <begin position="175"/>
        <end position="307"/>
    </location>
</feature>
<dbReference type="InterPro" id="IPR008983">
    <property type="entry name" value="Tumour_necrosis_fac-like_dom"/>
</dbReference>
<dbReference type="SMART" id="SM00110">
    <property type="entry name" value="C1Q"/>
    <property type="match status" value="2"/>
</dbReference>
<proteinExistence type="predicted"/>
<dbReference type="InterPro" id="IPR001073">
    <property type="entry name" value="C1q_dom"/>
</dbReference>
<dbReference type="SUPFAM" id="SSF49842">
    <property type="entry name" value="TNF-like"/>
    <property type="match status" value="2"/>
</dbReference>
<feature type="domain" description="C1q" evidence="5">
    <location>
        <begin position="26"/>
        <end position="160"/>
    </location>
</feature>
<reference evidence="6 7" key="1">
    <citation type="submission" date="2020-06" db="EMBL/GenBank/DDBJ databases">
        <authorList>
            <person name="Li R."/>
            <person name="Bekaert M."/>
        </authorList>
    </citation>
    <scope>NUCLEOTIDE SEQUENCE [LARGE SCALE GENOMIC DNA]</scope>
    <source>
        <strain evidence="7">wild</strain>
    </source>
</reference>
<keyword evidence="2" id="KW-0964">Secreted</keyword>
<keyword evidence="3 4" id="KW-0732">Signal</keyword>
<dbReference type="OrthoDB" id="6154955at2759"/>
<evidence type="ECO:0000256" key="2">
    <source>
        <dbReference type="ARBA" id="ARBA00022525"/>
    </source>
</evidence>
<dbReference type="PRINTS" id="PR00007">
    <property type="entry name" value="COMPLEMNTC1Q"/>
</dbReference>
<evidence type="ECO:0000256" key="1">
    <source>
        <dbReference type="ARBA" id="ARBA00004613"/>
    </source>
</evidence>
<evidence type="ECO:0000256" key="4">
    <source>
        <dbReference type="SAM" id="SignalP"/>
    </source>
</evidence>
<protein>
    <recommendedName>
        <fullName evidence="5">C1q domain-containing protein</fullName>
    </recommendedName>
</protein>
<keyword evidence="7" id="KW-1185">Reference proteome</keyword>
<feature type="signal peptide" evidence="4">
    <location>
        <begin position="1"/>
        <end position="19"/>
    </location>
</feature>
<feature type="chain" id="PRO_5027013322" description="C1q domain-containing protein" evidence="4">
    <location>
        <begin position="20"/>
        <end position="307"/>
    </location>
</feature>
<dbReference type="PROSITE" id="PS50871">
    <property type="entry name" value="C1Q"/>
    <property type="match status" value="2"/>
</dbReference>
<dbReference type="PANTHER" id="PTHR22923:SF116">
    <property type="entry name" value="C1Q DOMAIN-CONTAINING PROTEIN"/>
    <property type="match status" value="1"/>
</dbReference>